<dbReference type="EMBL" id="WXWW01000140">
    <property type="protein sequence ID" value="NAW65348.1"/>
    <property type="molecule type" value="Genomic_DNA"/>
</dbReference>
<comment type="caution">
    <text evidence="2">The sequence shown here is derived from an EMBL/GenBank/DDBJ whole genome shotgun (WGS) entry which is preliminary data.</text>
</comment>
<reference evidence="2 3" key="1">
    <citation type="submission" date="2017-05" db="EMBL/GenBank/DDBJ databases">
        <title>High clonality and local adaptation shapes Vibrionaceae linages within an endangered oasis.</title>
        <authorList>
            <person name="Vazquez-Rosas-Landa M."/>
        </authorList>
    </citation>
    <scope>NUCLEOTIDE SEQUENCE [LARGE SCALE GENOMIC DNA]</scope>
    <source>
        <strain evidence="2 3">P46_P4S1P180</strain>
    </source>
</reference>
<dbReference type="Proteomes" id="UP000465712">
    <property type="component" value="Unassembled WGS sequence"/>
</dbReference>
<dbReference type="GO" id="GO:0006355">
    <property type="term" value="P:regulation of DNA-templated transcription"/>
    <property type="evidence" value="ECO:0007669"/>
    <property type="project" value="TreeGrafter"/>
</dbReference>
<feature type="domain" description="DJ-1/PfpI" evidence="1">
    <location>
        <begin position="3"/>
        <end position="151"/>
    </location>
</feature>
<dbReference type="InterPro" id="IPR052158">
    <property type="entry name" value="INH-QAR"/>
</dbReference>
<dbReference type="SUPFAM" id="SSF52317">
    <property type="entry name" value="Class I glutamine amidotransferase-like"/>
    <property type="match status" value="1"/>
</dbReference>
<evidence type="ECO:0000259" key="1">
    <source>
        <dbReference type="Pfam" id="PF01965"/>
    </source>
</evidence>
<proteinExistence type="predicted"/>
<dbReference type="InterPro" id="IPR029062">
    <property type="entry name" value="Class_I_gatase-like"/>
</dbReference>
<dbReference type="PANTHER" id="PTHR43130:SF2">
    <property type="entry name" value="DJ-1_PFPI DOMAIN-CONTAINING PROTEIN"/>
    <property type="match status" value="1"/>
</dbReference>
<evidence type="ECO:0000313" key="2">
    <source>
        <dbReference type="EMBL" id="NAW65348.1"/>
    </source>
</evidence>
<name>A0A7X4WB00_9GAMM</name>
<dbReference type="PANTHER" id="PTHR43130">
    <property type="entry name" value="ARAC-FAMILY TRANSCRIPTIONAL REGULATOR"/>
    <property type="match status" value="1"/>
</dbReference>
<evidence type="ECO:0000313" key="3">
    <source>
        <dbReference type="Proteomes" id="UP000465712"/>
    </source>
</evidence>
<accession>A0A7X4WB00</accession>
<dbReference type="Gene3D" id="3.40.50.880">
    <property type="match status" value="1"/>
</dbReference>
<sequence length="198" mass="21510">MYQIAIVIFDDFTDIDFFLLRDILGRSPRDWAVKILGTKPSHISSLGMEVKTDGHVAETSEADVVLFSSGYKGVPAALNNHEFMASLKLDPQNQLIGSICAGAFILAKLGLLDGMTATTHPDAKSALEAEGIHVLDKALVVHGNLATAGGCLSQLYLTGWLAERLYGVDKRREIHRQLIPAGQSEMFETLISRTLSEA</sequence>
<dbReference type="AlphaFoldDB" id="A0A7X4WB00"/>
<dbReference type="RefSeq" id="WP_161444373.1">
    <property type="nucleotide sequence ID" value="NZ_WXWW01000140.1"/>
</dbReference>
<protein>
    <submittedName>
        <fullName evidence="2">Thiamine biosynthesis protein ThiJ</fullName>
    </submittedName>
</protein>
<dbReference type="InterPro" id="IPR002818">
    <property type="entry name" value="DJ-1/PfpI"/>
</dbReference>
<gene>
    <name evidence="2" type="ORF">CAG72_08975</name>
</gene>
<organism evidence="2 3">
    <name type="scientific">Photobacterium halotolerans</name>
    <dbReference type="NCBI Taxonomy" id="265726"/>
    <lineage>
        <taxon>Bacteria</taxon>
        <taxon>Pseudomonadati</taxon>
        <taxon>Pseudomonadota</taxon>
        <taxon>Gammaproteobacteria</taxon>
        <taxon>Vibrionales</taxon>
        <taxon>Vibrionaceae</taxon>
        <taxon>Photobacterium</taxon>
    </lineage>
</organism>
<dbReference type="Pfam" id="PF01965">
    <property type="entry name" value="DJ-1_PfpI"/>
    <property type="match status" value="1"/>
</dbReference>